<protein>
    <submittedName>
        <fullName evidence="2">Uncharacterized protein</fullName>
    </submittedName>
</protein>
<dbReference type="RefSeq" id="WP_307283566.1">
    <property type="nucleotide sequence ID" value="NZ_JAUSZT010000003.1"/>
</dbReference>
<keyword evidence="1" id="KW-0472">Membrane</keyword>
<accession>A0ABU0SCL5</accession>
<keyword evidence="3" id="KW-1185">Reference proteome</keyword>
<comment type="caution">
    <text evidence="2">The sequence shown here is derived from an EMBL/GenBank/DDBJ whole genome shotgun (WGS) entry which is preliminary data.</text>
</comment>
<evidence type="ECO:0000313" key="2">
    <source>
        <dbReference type="EMBL" id="MDQ0998502.1"/>
    </source>
</evidence>
<evidence type="ECO:0000256" key="1">
    <source>
        <dbReference type="SAM" id="Phobius"/>
    </source>
</evidence>
<name>A0ABU0SCL5_9HYPH</name>
<sequence length="169" mass="18314">MKRLEPVLTRWFRRLITAGGIVVIVTNAVGIAAIAGSAAIIAVGTARIIVDMIGRTTAVGTGHIIAVGTVDMIARATIVRIITGQATRRSSSICNQARCGNMKKAPSSQDGGAFLCDLLFEGNFRQPVEWLWAWPLLEKAIKSIRGGPIVKIWGIQLHGQYNPLRRRKS</sequence>
<organism evidence="2 3">
    <name type="scientific">Phyllobacterium ifriqiyense</name>
    <dbReference type="NCBI Taxonomy" id="314238"/>
    <lineage>
        <taxon>Bacteria</taxon>
        <taxon>Pseudomonadati</taxon>
        <taxon>Pseudomonadota</taxon>
        <taxon>Alphaproteobacteria</taxon>
        <taxon>Hyphomicrobiales</taxon>
        <taxon>Phyllobacteriaceae</taxon>
        <taxon>Phyllobacterium</taxon>
    </lineage>
</organism>
<dbReference type="Proteomes" id="UP001237780">
    <property type="component" value="Unassembled WGS sequence"/>
</dbReference>
<dbReference type="EMBL" id="JAUSZT010000003">
    <property type="protein sequence ID" value="MDQ0998502.1"/>
    <property type="molecule type" value="Genomic_DNA"/>
</dbReference>
<feature type="transmembrane region" description="Helical" evidence="1">
    <location>
        <begin position="21"/>
        <end position="50"/>
    </location>
</feature>
<gene>
    <name evidence="2" type="ORF">QFZ34_003684</name>
</gene>
<proteinExistence type="predicted"/>
<feature type="transmembrane region" description="Helical" evidence="1">
    <location>
        <begin position="62"/>
        <end position="82"/>
    </location>
</feature>
<evidence type="ECO:0000313" key="3">
    <source>
        <dbReference type="Proteomes" id="UP001237780"/>
    </source>
</evidence>
<keyword evidence="1" id="KW-1133">Transmembrane helix</keyword>
<keyword evidence="1" id="KW-0812">Transmembrane</keyword>
<reference evidence="2 3" key="1">
    <citation type="submission" date="2023-07" db="EMBL/GenBank/DDBJ databases">
        <title>Comparative genomics of wheat-associated soil bacteria to identify genetic determinants of phenazine resistance.</title>
        <authorList>
            <person name="Mouncey N."/>
        </authorList>
    </citation>
    <scope>NUCLEOTIDE SEQUENCE [LARGE SCALE GENOMIC DNA]</scope>
    <source>
        <strain evidence="2 3">W4I11</strain>
    </source>
</reference>